<reference evidence="2 3" key="1">
    <citation type="submission" date="2018-06" db="EMBL/GenBank/DDBJ databases">
        <title>WGS assembly of Brassica rapa FPsc.</title>
        <authorList>
            <person name="Bowman J."/>
            <person name="Kohchi T."/>
            <person name="Yamato K."/>
            <person name="Jenkins J."/>
            <person name="Shu S."/>
            <person name="Ishizaki K."/>
            <person name="Yamaoka S."/>
            <person name="Nishihama R."/>
            <person name="Nakamura Y."/>
            <person name="Berger F."/>
            <person name="Adam C."/>
            <person name="Aki S."/>
            <person name="Althoff F."/>
            <person name="Araki T."/>
            <person name="Arteaga-Vazquez M."/>
            <person name="Balasubrmanian S."/>
            <person name="Bauer D."/>
            <person name="Boehm C."/>
            <person name="Briginshaw L."/>
            <person name="Caballero-Perez J."/>
            <person name="Catarino B."/>
            <person name="Chen F."/>
            <person name="Chiyoda S."/>
            <person name="Chovatia M."/>
            <person name="Davies K."/>
            <person name="Delmans M."/>
            <person name="Demura T."/>
            <person name="Dierschke T."/>
            <person name="Dolan L."/>
            <person name="Dorantes-Acosta A."/>
            <person name="Eklund D."/>
            <person name="Florent S."/>
            <person name="Flores-Sandoval E."/>
            <person name="Fujiyama A."/>
            <person name="Fukuzawa H."/>
            <person name="Galik B."/>
            <person name="Grimanelli D."/>
            <person name="Grimwood J."/>
            <person name="Grossniklaus U."/>
            <person name="Hamada T."/>
            <person name="Haseloff J."/>
            <person name="Hetherington A."/>
            <person name="Higo A."/>
            <person name="Hirakawa Y."/>
            <person name="Hundley H."/>
            <person name="Ikeda Y."/>
            <person name="Inoue K."/>
            <person name="Inoue S."/>
            <person name="Ishida S."/>
            <person name="Jia Q."/>
            <person name="Kakita M."/>
            <person name="Kanazawa T."/>
            <person name="Kawai Y."/>
            <person name="Kawashima T."/>
            <person name="Kennedy M."/>
            <person name="Kinose K."/>
            <person name="Kinoshita T."/>
            <person name="Kohara Y."/>
            <person name="Koide E."/>
            <person name="Komatsu K."/>
            <person name="Kopischke S."/>
            <person name="Kubo M."/>
            <person name="Kyozuka J."/>
            <person name="Lagercrantz U."/>
            <person name="Lin S."/>
            <person name="Lindquist E."/>
            <person name="Lipzen A."/>
            <person name="Lu C."/>
            <person name="Luna E."/>
            <person name="Martienssen R."/>
            <person name="Minamino N."/>
            <person name="Mizutani M."/>
            <person name="Mizutani M."/>
            <person name="Mochizuki N."/>
            <person name="Monte I."/>
            <person name="Mosher R."/>
            <person name="Nagasaki H."/>
            <person name="Nakagami H."/>
            <person name="Naramoto S."/>
            <person name="Nishitani K."/>
            <person name="Ohtani M."/>
            <person name="Okamoto T."/>
            <person name="Okumura M."/>
            <person name="Phillips J."/>
            <person name="Pollak B."/>
            <person name="Reinders A."/>
            <person name="Roevekamp M."/>
            <person name="Sano R."/>
            <person name="Sawa S."/>
            <person name="Schmid M."/>
            <person name="Shirakawa M."/>
            <person name="Solano R."/>
            <person name="Spunde A."/>
            <person name="Suetsugu N."/>
            <person name="Sugano S."/>
            <person name="Sugiyama A."/>
            <person name="Sun R."/>
            <person name="Suzuki Y."/>
            <person name="Takenaka M."/>
            <person name="Takezawa D."/>
            <person name="Tomogane H."/>
            <person name="Tsuzuki M."/>
            <person name="Ueda T."/>
            <person name="Umeda M."/>
            <person name="Ward J."/>
            <person name="Watanabe Y."/>
            <person name="Yazaki K."/>
            <person name="Yokoyama R."/>
            <person name="Yoshitake Y."/>
            <person name="Yotsui I."/>
            <person name="Zachgo S."/>
            <person name="Schmutz J."/>
        </authorList>
    </citation>
    <scope>NUCLEOTIDE SEQUENCE [LARGE SCALE GENOMIC DNA]</scope>
    <source>
        <strain evidence="3">cv. B-3</strain>
    </source>
</reference>
<dbReference type="AlphaFoldDB" id="A0A397ZMQ1"/>
<proteinExistence type="predicted"/>
<evidence type="ECO:0000259" key="1">
    <source>
        <dbReference type="Pfam" id="PF12776"/>
    </source>
</evidence>
<dbReference type="InterPro" id="IPR024752">
    <property type="entry name" value="Myb/SANT-like_dom"/>
</dbReference>
<accession>A0A397ZMQ1</accession>
<gene>
    <name evidence="2" type="ORF">BRARA_E02757</name>
</gene>
<feature type="domain" description="Myb/SANT-like" evidence="1">
    <location>
        <begin position="7"/>
        <end position="55"/>
    </location>
</feature>
<evidence type="ECO:0000313" key="3">
    <source>
        <dbReference type="Proteomes" id="UP000264353"/>
    </source>
</evidence>
<evidence type="ECO:0000313" key="2">
    <source>
        <dbReference type="EMBL" id="RID63783.1"/>
    </source>
</evidence>
<organism evidence="2 3">
    <name type="scientific">Brassica campestris</name>
    <name type="common">Field mustard</name>
    <dbReference type="NCBI Taxonomy" id="3711"/>
    <lineage>
        <taxon>Eukaryota</taxon>
        <taxon>Viridiplantae</taxon>
        <taxon>Streptophyta</taxon>
        <taxon>Embryophyta</taxon>
        <taxon>Tracheophyta</taxon>
        <taxon>Spermatophyta</taxon>
        <taxon>Magnoliopsida</taxon>
        <taxon>eudicotyledons</taxon>
        <taxon>Gunneridae</taxon>
        <taxon>Pentapetalae</taxon>
        <taxon>rosids</taxon>
        <taxon>malvids</taxon>
        <taxon>Brassicales</taxon>
        <taxon>Brassicaceae</taxon>
        <taxon>Brassiceae</taxon>
        <taxon>Brassica</taxon>
    </lineage>
</organism>
<protein>
    <recommendedName>
        <fullName evidence="1">Myb/SANT-like domain-containing protein</fullName>
    </recommendedName>
</protein>
<name>A0A397ZMQ1_BRACM</name>
<dbReference type="Proteomes" id="UP000264353">
    <property type="component" value="Chromosome A5"/>
</dbReference>
<dbReference type="Pfam" id="PF12776">
    <property type="entry name" value="Myb_DNA-bind_3"/>
    <property type="match status" value="1"/>
</dbReference>
<dbReference type="EMBL" id="CM010632">
    <property type="protein sequence ID" value="RID63783.1"/>
    <property type="molecule type" value="Genomic_DNA"/>
</dbReference>
<sequence>MSTSKDNWKPEETRYFFQLYAEERRKGNKVGQQMNKVGKNNIMDAFELRFKKGFSDWKRDYKNNFWSPSRSRGCLASRCFIGFHSSDTKCVY</sequence>